<reference evidence="3" key="1">
    <citation type="journal article" date="2018" name="Int. J. Syst. Evol. Microbiol.">
        <title>Neptunicella marina gen. nov., sp. nov., isolated from surface seawater.</title>
        <authorList>
            <person name="Liu X."/>
            <person name="Lai Q."/>
            <person name="Du Y."/>
            <person name="Zhang X."/>
            <person name="Liu Z."/>
            <person name="Sun F."/>
            <person name="Shao Z."/>
        </authorList>
    </citation>
    <scope>NUCLEOTIDE SEQUENCE</scope>
    <source>
        <strain evidence="3">S27-2</strain>
    </source>
</reference>
<dbReference type="AlphaFoldDB" id="A0A8J6ITH8"/>
<organism evidence="3 4">
    <name type="scientific">Neptunicella marina</name>
    <dbReference type="NCBI Taxonomy" id="2125989"/>
    <lineage>
        <taxon>Bacteria</taxon>
        <taxon>Pseudomonadati</taxon>
        <taxon>Pseudomonadota</taxon>
        <taxon>Gammaproteobacteria</taxon>
        <taxon>Alteromonadales</taxon>
        <taxon>Alteromonadaceae</taxon>
        <taxon>Neptunicella</taxon>
    </lineage>
</organism>
<proteinExistence type="inferred from homology"/>
<evidence type="ECO:0000256" key="2">
    <source>
        <dbReference type="ARBA" id="ARBA00019014"/>
    </source>
</evidence>
<protein>
    <recommendedName>
        <fullName evidence="2">Copper homeostasis protein cutC homolog</fullName>
    </recommendedName>
</protein>
<accession>A0A8J6ITH8</accession>
<dbReference type="Pfam" id="PF03932">
    <property type="entry name" value="CutC"/>
    <property type="match status" value="1"/>
</dbReference>
<dbReference type="EMBL" id="JACNEP010000004">
    <property type="protein sequence ID" value="MBC3765632.1"/>
    <property type="molecule type" value="Genomic_DNA"/>
</dbReference>
<dbReference type="SUPFAM" id="SSF110395">
    <property type="entry name" value="CutC-like"/>
    <property type="match status" value="1"/>
</dbReference>
<dbReference type="InterPro" id="IPR036822">
    <property type="entry name" value="CutC-like_dom_sf"/>
</dbReference>
<evidence type="ECO:0000256" key="1">
    <source>
        <dbReference type="ARBA" id="ARBA00007768"/>
    </source>
</evidence>
<comment type="similarity">
    <text evidence="1">Belongs to the CutC family.</text>
</comment>
<evidence type="ECO:0000313" key="4">
    <source>
        <dbReference type="Proteomes" id="UP000601768"/>
    </source>
</evidence>
<comment type="caution">
    <text evidence="3">The sequence shown here is derived from an EMBL/GenBank/DDBJ whole genome shotgun (WGS) entry which is preliminary data.</text>
</comment>
<dbReference type="RefSeq" id="WP_186506098.1">
    <property type="nucleotide sequence ID" value="NZ_JACNEP010000004.1"/>
</dbReference>
<dbReference type="PANTHER" id="PTHR12598">
    <property type="entry name" value="COPPER HOMEOSTASIS PROTEIN CUTC"/>
    <property type="match status" value="1"/>
</dbReference>
<keyword evidence="4" id="KW-1185">Reference proteome</keyword>
<reference evidence="3" key="2">
    <citation type="submission" date="2020-08" db="EMBL/GenBank/DDBJ databases">
        <authorList>
            <person name="Lai Q."/>
        </authorList>
    </citation>
    <scope>NUCLEOTIDE SEQUENCE</scope>
    <source>
        <strain evidence="3">S27-2</strain>
    </source>
</reference>
<dbReference type="Gene3D" id="3.20.20.380">
    <property type="entry name" value="Copper homeostasis (CutC) domain"/>
    <property type="match status" value="1"/>
</dbReference>
<gene>
    <name evidence="3" type="ORF">H8B19_07070</name>
</gene>
<dbReference type="InterPro" id="IPR005627">
    <property type="entry name" value="CutC-like"/>
</dbReference>
<sequence length="241" mass="25847">MVDLEICLASDGSGDLAAQAINIAKGGARRIELCSNMENDGLTPSLNAIQCVREATAGTVELLVMLRPVSGDFSYTEKQVNEMLEMIPALAQAGADGIVTGGLTSENAINVDAMKQLAQQTQSHNLAMTFHRAFDAISDHQAALRSISELSISRVLSAGTSWLSGLGAEQGIEKLEKFLQYSQGQIELVVGGGVKHSNIQWLKHKLHRDNRRLSFHTHSAVLTDGLVDVEKVTSLVALLAD</sequence>
<dbReference type="GO" id="GO:0005507">
    <property type="term" value="F:copper ion binding"/>
    <property type="evidence" value="ECO:0007669"/>
    <property type="project" value="TreeGrafter"/>
</dbReference>
<evidence type="ECO:0000313" key="3">
    <source>
        <dbReference type="EMBL" id="MBC3765632.1"/>
    </source>
</evidence>
<dbReference type="PANTHER" id="PTHR12598:SF0">
    <property type="entry name" value="COPPER HOMEOSTASIS PROTEIN CUTC HOMOLOG"/>
    <property type="match status" value="1"/>
</dbReference>
<name>A0A8J6ITH8_9ALTE</name>
<dbReference type="Proteomes" id="UP000601768">
    <property type="component" value="Unassembled WGS sequence"/>
</dbReference>